<evidence type="ECO:0000313" key="4">
    <source>
        <dbReference type="Proteomes" id="UP000242254"/>
    </source>
</evidence>
<dbReference type="EMBL" id="KZ303859">
    <property type="protein sequence ID" value="PHZ09395.1"/>
    <property type="molecule type" value="Genomic_DNA"/>
</dbReference>
<reference evidence="3 4" key="2">
    <citation type="journal article" date="2016" name="Proc. Natl. Acad. Sci. U.S.A.">
        <title>Lipid metabolic changes in an early divergent fungus govern the establishment of a mutualistic symbiosis with endobacteria.</title>
        <authorList>
            <person name="Lastovetsky O.A."/>
            <person name="Gaspar M.L."/>
            <person name="Mondo S.J."/>
            <person name="LaButti K.M."/>
            <person name="Sandor L."/>
            <person name="Grigoriev I.V."/>
            <person name="Henry S.A."/>
            <person name="Pawlowska T.E."/>
        </authorList>
    </citation>
    <scope>NUCLEOTIDE SEQUENCE [LARGE SCALE GENOMIC DNA]</scope>
    <source>
        <strain evidence="3 4">ATCC 52813</strain>
    </source>
</reference>
<reference evidence="3" key="1">
    <citation type="submission" date="2014-05" db="EMBL/GenBank/DDBJ databases">
        <authorList>
            <consortium name="DOE Joint Genome Institute"/>
            <person name="Riley R."/>
            <person name="Mondo S.J."/>
            <person name="Sun H."/>
            <person name="Grigoriev I.V."/>
            <person name="Pawlowska A.T."/>
            <person name="Nordberg H.P."/>
            <person name="Cantor M.N."/>
            <person name="Hua S.X."/>
        </authorList>
    </citation>
    <scope>NUCLEOTIDE SEQUENCE</scope>
    <source>
        <strain evidence="3">ATCC 52813</strain>
    </source>
</reference>
<keyword evidence="1" id="KW-1133">Transmembrane helix</keyword>
<feature type="transmembrane region" description="Helical" evidence="1">
    <location>
        <begin position="12"/>
        <end position="34"/>
    </location>
</feature>
<accession>A0A2G4SKV3</accession>
<gene>
    <name evidence="2" type="ORF">RHIMIDRAFT_110562</name>
    <name evidence="3" type="ORF">RHIMIDRAFT_51636</name>
</gene>
<dbReference type="EMBL" id="KZ303887">
    <property type="protein sequence ID" value="PHZ07233.1"/>
    <property type="molecule type" value="Genomic_DNA"/>
</dbReference>
<dbReference type="Proteomes" id="UP000242254">
    <property type="component" value="Unassembled WGS sequence"/>
</dbReference>
<dbReference type="RefSeq" id="XP_023460941.1">
    <property type="nucleotide sequence ID" value="XM_023605234.1"/>
</dbReference>
<keyword evidence="1" id="KW-0472">Membrane</keyword>
<organism evidence="3 4">
    <name type="scientific">Rhizopus microsporus ATCC 52813</name>
    <dbReference type="NCBI Taxonomy" id="1340429"/>
    <lineage>
        <taxon>Eukaryota</taxon>
        <taxon>Fungi</taxon>
        <taxon>Fungi incertae sedis</taxon>
        <taxon>Mucoromycota</taxon>
        <taxon>Mucoromycotina</taxon>
        <taxon>Mucoromycetes</taxon>
        <taxon>Mucorales</taxon>
        <taxon>Mucorineae</taxon>
        <taxon>Rhizopodaceae</taxon>
        <taxon>Rhizopus</taxon>
    </lineage>
</organism>
<keyword evidence="4" id="KW-1185">Reference proteome</keyword>
<evidence type="ECO:0000313" key="3">
    <source>
        <dbReference type="EMBL" id="PHZ09395.1"/>
    </source>
</evidence>
<dbReference type="AlphaFoldDB" id="A0A2G4SKV3"/>
<sequence>MQLEDVQKVLHELSTFTQFVIATIGIYVILSPVFQHLDYNTSSLNFVVRFLTFIFQFIGLPDLTQYTRPKEYYEKLAKQLNGSLIKVYTFLYST</sequence>
<dbReference type="STRING" id="1340429.A0A2G4SKV3"/>
<evidence type="ECO:0000256" key="1">
    <source>
        <dbReference type="SAM" id="Phobius"/>
    </source>
</evidence>
<evidence type="ECO:0000313" key="2">
    <source>
        <dbReference type="EMBL" id="PHZ07233.1"/>
    </source>
</evidence>
<proteinExistence type="predicted"/>
<dbReference type="GeneID" id="35436224"/>
<feature type="transmembrane region" description="Helical" evidence="1">
    <location>
        <begin position="46"/>
        <end position="63"/>
    </location>
</feature>
<protein>
    <submittedName>
        <fullName evidence="3">Uncharacterized protein</fullName>
    </submittedName>
</protein>
<keyword evidence="1" id="KW-0812">Transmembrane</keyword>
<name>A0A2G4SKV3_RHIZD</name>